<feature type="non-terminal residue" evidence="1">
    <location>
        <position position="1"/>
    </location>
</feature>
<sequence>MALLPWKDVLLGLPLMVQFWRPTSTKDALLPLRPNPNSPTITAQAQTILRKPVTHDTHAPTRATTHVFIVACGQLPVVAPLSLAYQFSALSAQLCGSVNSASRLTSARLLSLSGWVYKSHYF</sequence>
<keyword evidence="2" id="KW-1185">Reference proteome</keyword>
<reference evidence="1 2" key="1">
    <citation type="journal article" date="2021" name="Hortic Res">
        <title>The domestication of Cucurbita argyrosperma as revealed by the genome of its wild relative.</title>
        <authorList>
            <person name="Barrera-Redondo J."/>
            <person name="Sanchez-de la Vega G."/>
            <person name="Aguirre-Liguori J.A."/>
            <person name="Castellanos-Morales G."/>
            <person name="Gutierrez-Guerrero Y.T."/>
            <person name="Aguirre-Dugua X."/>
            <person name="Aguirre-Planter E."/>
            <person name="Tenaillon M.I."/>
            <person name="Lira-Saade R."/>
            <person name="Eguiarte L.E."/>
        </authorList>
    </citation>
    <scope>NUCLEOTIDE SEQUENCE [LARGE SCALE GENOMIC DNA]</scope>
    <source>
        <strain evidence="1">JBR-2021</strain>
    </source>
</reference>
<dbReference type="AlphaFoldDB" id="A0AAV6MIV4"/>
<evidence type="ECO:0000313" key="1">
    <source>
        <dbReference type="EMBL" id="KAG6581676.1"/>
    </source>
</evidence>
<organism evidence="1 2">
    <name type="scientific">Cucurbita argyrosperma subsp. sororia</name>
    <dbReference type="NCBI Taxonomy" id="37648"/>
    <lineage>
        <taxon>Eukaryota</taxon>
        <taxon>Viridiplantae</taxon>
        <taxon>Streptophyta</taxon>
        <taxon>Embryophyta</taxon>
        <taxon>Tracheophyta</taxon>
        <taxon>Spermatophyta</taxon>
        <taxon>Magnoliopsida</taxon>
        <taxon>eudicotyledons</taxon>
        <taxon>Gunneridae</taxon>
        <taxon>Pentapetalae</taxon>
        <taxon>rosids</taxon>
        <taxon>fabids</taxon>
        <taxon>Cucurbitales</taxon>
        <taxon>Cucurbitaceae</taxon>
        <taxon>Cucurbiteae</taxon>
        <taxon>Cucurbita</taxon>
    </lineage>
</organism>
<evidence type="ECO:0008006" key="3">
    <source>
        <dbReference type="Google" id="ProtNLM"/>
    </source>
</evidence>
<protein>
    <recommendedName>
        <fullName evidence="3">Secreted protein</fullName>
    </recommendedName>
</protein>
<name>A0AAV6MIV4_9ROSI</name>
<dbReference type="Proteomes" id="UP000685013">
    <property type="component" value="Chromosome 14"/>
</dbReference>
<dbReference type="EMBL" id="JAGKQH010000014">
    <property type="protein sequence ID" value="KAG6581676.1"/>
    <property type="molecule type" value="Genomic_DNA"/>
</dbReference>
<comment type="caution">
    <text evidence="1">The sequence shown here is derived from an EMBL/GenBank/DDBJ whole genome shotgun (WGS) entry which is preliminary data.</text>
</comment>
<proteinExistence type="predicted"/>
<accession>A0AAV6MIV4</accession>
<gene>
    <name evidence="1" type="ORF">SDJN03_21678</name>
</gene>
<evidence type="ECO:0000313" key="2">
    <source>
        <dbReference type="Proteomes" id="UP000685013"/>
    </source>
</evidence>